<feature type="transmembrane region" description="Helical" evidence="9">
    <location>
        <begin position="60"/>
        <end position="79"/>
    </location>
</feature>
<evidence type="ECO:0000256" key="2">
    <source>
        <dbReference type="ARBA" id="ARBA00022475"/>
    </source>
</evidence>
<evidence type="ECO:0000256" key="3">
    <source>
        <dbReference type="ARBA" id="ARBA00022692"/>
    </source>
</evidence>
<evidence type="ECO:0000313" key="11">
    <source>
        <dbReference type="EMBL" id="KFP62257.1"/>
    </source>
</evidence>
<dbReference type="AlphaFoldDB" id="A0A091LV09"/>
<sequence length="178" mass="20396">LLTAMSVERCLSVLFPIWYRCHRPKRLSGIVCGVLWALAGIFVSLVFISCYSPWNIKCEQVVQGVCIVNFLIFTLFPFLSNLSLFIKLQCGSQRRHPGKLYVAVLLSVVFLFLFGFPCNVMIFLDPVYIDPFYLHISYLLASLNSSINPVIYFLVGSCRQRGFQASMKVAFRRVFEEK</sequence>
<proteinExistence type="predicted"/>
<keyword evidence="5" id="KW-0297">G-protein coupled receptor</keyword>
<dbReference type="InterPro" id="IPR017452">
    <property type="entry name" value="GPCR_Rhodpsn_7TM"/>
</dbReference>
<gene>
    <name evidence="11" type="ORF">N322_12120</name>
</gene>
<dbReference type="GO" id="GO:0005886">
    <property type="term" value="C:plasma membrane"/>
    <property type="evidence" value="ECO:0007669"/>
    <property type="project" value="UniProtKB-SubCell"/>
</dbReference>
<evidence type="ECO:0000256" key="7">
    <source>
        <dbReference type="ARBA" id="ARBA00023170"/>
    </source>
</evidence>
<evidence type="ECO:0000256" key="6">
    <source>
        <dbReference type="ARBA" id="ARBA00023136"/>
    </source>
</evidence>
<dbReference type="GO" id="GO:0004930">
    <property type="term" value="F:G protein-coupled receptor activity"/>
    <property type="evidence" value="ECO:0007669"/>
    <property type="project" value="UniProtKB-KW"/>
</dbReference>
<protein>
    <submittedName>
        <fullName evidence="11">Proto-oncogene Mas</fullName>
    </submittedName>
</protein>
<keyword evidence="2" id="KW-1003">Cell membrane</keyword>
<dbReference type="InterPro" id="IPR026234">
    <property type="entry name" value="MRGPCRFAMILY"/>
</dbReference>
<feature type="non-terminal residue" evidence="11">
    <location>
        <position position="178"/>
    </location>
</feature>
<dbReference type="PROSITE" id="PS50262">
    <property type="entry name" value="G_PROTEIN_RECEP_F1_2"/>
    <property type="match status" value="1"/>
</dbReference>
<feature type="non-terminal residue" evidence="11">
    <location>
        <position position="1"/>
    </location>
</feature>
<evidence type="ECO:0000313" key="12">
    <source>
        <dbReference type="Proteomes" id="UP000054116"/>
    </source>
</evidence>
<keyword evidence="4 9" id="KW-1133">Transmembrane helix</keyword>
<evidence type="ECO:0000259" key="10">
    <source>
        <dbReference type="PROSITE" id="PS50262"/>
    </source>
</evidence>
<feature type="domain" description="G-protein coupled receptors family 1 profile" evidence="10">
    <location>
        <begin position="1"/>
        <end position="152"/>
    </location>
</feature>
<feature type="transmembrane region" description="Helical" evidence="9">
    <location>
        <begin position="136"/>
        <end position="155"/>
    </location>
</feature>
<dbReference type="Gene3D" id="1.20.1070.10">
    <property type="entry name" value="Rhodopsin 7-helix transmembrane proteins"/>
    <property type="match status" value="1"/>
</dbReference>
<dbReference type="SUPFAM" id="SSF81321">
    <property type="entry name" value="Family A G protein-coupled receptor-like"/>
    <property type="match status" value="1"/>
</dbReference>
<evidence type="ECO:0000256" key="9">
    <source>
        <dbReference type="SAM" id="Phobius"/>
    </source>
</evidence>
<dbReference type="PANTHER" id="PTHR11334:SF29">
    <property type="entry name" value="MAS-RELATED G-PROTEIN COUPLED RECEPTOR MEMBER X2"/>
    <property type="match status" value="1"/>
</dbReference>
<dbReference type="PANTHER" id="PTHR11334">
    <property type="entry name" value="MAS-RELATED G-PROTEIN COUPLED RECEPTOR"/>
    <property type="match status" value="1"/>
</dbReference>
<evidence type="ECO:0000256" key="1">
    <source>
        <dbReference type="ARBA" id="ARBA00004651"/>
    </source>
</evidence>
<reference evidence="11 12" key="1">
    <citation type="submission" date="2014-04" db="EMBL/GenBank/DDBJ databases">
        <title>Genome evolution of avian class.</title>
        <authorList>
            <person name="Zhang G."/>
            <person name="Li C."/>
        </authorList>
    </citation>
    <scope>NUCLEOTIDE SEQUENCE [LARGE SCALE GENOMIC DNA]</scope>
    <source>
        <strain evidence="11">BGI_N322</strain>
    </source>
</reference>
<evidence type="ECO:0000256" key="8">
    <source>
        <dbReference type="ARBA" id="ARBA00023224"/>
    </source>
</evidence>
<dbReference type="EMBL" id="KK508634">
    <property type="protein sequence ID" value="KFP62257.1"/>
    <property type="molecule type" value="Genomic_DNA"/>
</dbReference>
<comment type="subcellular location">
    <subcellularLocation>
        <location evidence="1">Cell membrane</location>
        <topology evidence="1">Multi-pass membrane protein</topology>
    </subcellularLocation>
</comment>
<feature type="transmembrane region" description="Helical" evidence="9">
    <location>
        <begin position="30"/>
        <end position="54"/>
    </location>
</feature>
<keyword evidence="7" id="KW-0675">Receptor</keyword>
<keyword evidence="12" id="KW-1185">Reference proteome</keyword>
<keyword evidence="6 9" id="KW-0472">Membrane</keyword>
<evidence type="ECO:0000256" key="5">
    <source>
        <dbReference type="ARBA" id="ARBA00023040"/>
    </source>
</evidence>
<keyword evidence="3 9" id="KW-0812">Transmembrane</keyword>
<name>A0A091LV09_CARIC</name>
<evidence type="ECO:0000256" key="4">
    <source>
        <dbReference type="ARBA" id="ARBA00022989"/>
    </source>
</evidence>
<organism evidence="11 12">
    <name type="scientific">Cariama cristata</name>
    <name type="common">Red-legged seriema</name>
    <dbReference type="NCBI Taxonomy" id="54380"/>
    <lineage>
        <taxon>Eukaryota</taxon>
        <taxon>Metazoa</taxon>
        <taxon>Chordata</taxon>
        <taxon>Craniata</taxon>
        <taxon>Vertebrata</taxon>
        <taxon>Euteleostomi</taxon>
        <taxon>Archelosauria</taxon>
        <taxon>Archosauria</taxon>
        <taxon>Dinosauria</taxon>
        <taxon>Saurischia</taxon>
        <taxon>Theropoda</taxon>
        <taxon>Coelurosauria</taxon>
        <taxon>Aves</taxon>
        <taxon>Neognathae</taxon>
        <taxon>Neoaves</taxon>
        <taxon>Telluraves</taxon>
        <taxon>Australaves</taxon>
        <taxon>Cariamiformes</taxon>
        <taxon>Cariamidae</taxon>
        <taxon>Cariama</taxon>
    </lineage>
</organism>
<accession>A0A091LV09</accession>
<dbReference type="PRINTS" id="PR02108">
    <property type="entry name" value="MRGPCRFAMILY"/>
</dbReference>
<keyword evidence="8" id="KW-0807">Transducer</keyword>
<feature type="transmembrane region" description="Helical" evidence="9">
    <location>
        <begin position="100"/>
        <end position="124"/>
    </location>
</feature>
<dbReference type="Proteomes" id="UP000054116">
    <property type="component" value="Unassembled WGS sequence"/>
</dbReference>